<dbReference type="InterPro" id="IPR020818">
    <property type="entry name" value="Chaperonin_GroES"/>
</dbReference>
<protein>
    <recommendedName>
        <fullName evidence="3">10 kDa chaperonin</fullName>
    </recommendedName>
</protein>
<dbReference type="InterPro" id="IPR037124">
    <property type="entry name" value="Chaperonin_GroES_sf"/>
</dbReference>
<evidence type="ECO:0000256" key="2">
    <source>
        <dbReference type="ARBA" id="ARBA00023186"/>
    </source>
</evidence>
<dbReference type="Pfam" id="PF00166">
    <property type="entry name" value="Cpn10"/>
    <property type="match status" value="1"/>
</dbReference>
<name>A0A1F4XM97_9BACT</name>
<evidence type="ECO:0000256" key="1">
    <source>
        <dbReference type="ARBA" id="ARBA00006975"/>
    </source>
</evidence>
<dbReference type="SMART" id="SM00883">
    <property type="entry name" value="Cpn10"/>
    <property type="match status" value="1"/>
</dbReference>
<dbReference type="STRING" id="1797240.A3D68_00315"/>
<dbReference type="NCBIfam" id="NF001531">
    <property type="entry name" value="PRK00364.2-2"/>
    <property type="match status" value="1"/>
</dbReference>
<dbReference type="EMBL" id="MEWU01000036">
    <property type="protein sequence ID" value="OGC82811.1"/>
    <property type="molecule type" value="Genomic_DNA"/>
</dbReference>
<comment type="similarity">
    <text evidence="1 3">Belongs to the GroES chaperonin family.</text>
</comment>
<dbReference type="AlphaFoldDB" id="A0A1F4XM97"/>
<organism evidence="4 5">
    <name type="scientific">Candidatus Adlerbacteria bacterium RIFCSPHIGHO2_02_FULL_52_17</name>
    <dbReference type="NCBI Taxonomy" id="1797240"/>
    <lineage>
        <taxon>Bacteria</taxon>
        <taxon>Candidatus Adleribacteriota</taxon>
    </lineage>
</organism>
<dbReference type="GO" id="GO:0005524">
    <property type="term" value="F:ATP binding"/>
    <property type="evidence" value="ECO:0007669"/>
    <property type="project" value="InterPro"/>
</dbReference>
<comment type="function">
    <text evidence="3">Together with the chaperonin GroEL, plays an essential role in assisting protein folding. The GroEL-GroES system forms a nano-cage that allows encapsulation of the non-native substrate proteins and provides a physical environment optimized to promote and accelerate protein folding. GroES binds to the apical surface of the GroEL ring, thereby capping the opening of the GroEL channel.</text>
</comment>
<dbReference type="PANTHER" id="PTHR10772:SF63">
    <property type="entry name" value="20 KDA CHAPERONIN, CHLOROPLASTIC"/>
    <property type="match status" value="1"/>
</dbReference>
<comment type="subunit">
    <text evidence="3">Heptamer of 7 subunits arranged in a ring.</text>
</comment>
<evidence type="ECO:0000256" key="3">
    <source>
        <dbReference type="RuleBase" id="RU000535"/>
    </source>
</evidence>
<accession>A0A1F4XM97</accession>
<evidence type="ECO:0000313" key="5">
    <source>
        <dbReference type="Proteomes" id="UP000177564"/>
    </source>
</evidence>
<dbReference type="PRINTS" id="PR00297">
    <property type="entry name" value="CHAPERONIN10"/>
</dbReference>
<dbReference type="InterPro" id="IPR011032">
    <property type="entry name" value="GroES-like_sf"/>
</dbReference>
<dbReference type="Proteomes" id="UP000177564">
    <property type="component" value="Unassembled WGS sequence"/>
</dbReference>
<dbReference type="GO" id="GO:0044183">
    <property type="term" value="F:protein folding chaperone"/>
    <property type="evidence" value="ECO:0007669"/>
    <property type="project" value="InterPro"/>
</dbReference>
<sequence>MPYGDRVLVKPLAPEEVTSFGLIIPDTAKEKPEQGTVVAVGPGKKGDDGKIIPISVAIGDRIMFSKYGYEEIKISGTEYYLIREDSITYIF</sequence>
<reference evidence="4 5" key="1">
    <citation type="journal article" date="2016" name="Nat. Commun.">
        <title>Thousands of microbial genomes shed light on interconnected biogeochemical processes in an aquifer system.</title>
        <authorList>
            <person name="Anantharaman K."/>
            <person name="Brown C.T."/>
            <person name="Hug L.A."/>
            <person name="Sharon I."/>
            <person name="Castelle C.J."/>
            <person name="Probst A.J."/>
            <person name="Thomas B.C."/>
            <person name="Singh A."/>
            <person name="Wilkins M.J."/>
            <person name="Karaoz U."/>
            <person name="Brodie E.L."/>
            <person name="Williams K.H."/>
            <person name="Hubbard S.S."/>
            <person name="Banfield J.F."/>
        </authorList>
    </citation>
    <scope>NUCLEOTIDE SEQUENCE [LARGE SCALE GENOMIC DNA]</scope>
</reference>
<evidence type="ECO:0000313" key="4">
    <source>
        <dbReference type="EMBL" id="OGC82811.1"/>
    </source>
</evidence>
<dbReference type="GO" id="GO:0051087">
    <property type="term" value="F:protein-folding chaperone binding"/>
    <property type="evidence" value="ECO:0007669"/>
    <property type="project" value="TreeGrafter"/>
</dbReference>
<dbReference type="GO" id="GO:0046872">
    <property type="term" value="F:metal ion binding"/>
    <property type="evidence" value="ECO:0007669"/>
    <property type="project" value="TreeGrafter"/>
</dbReference>
<dbReference type="CDD" id="cd00320">
    <property type="entry name" value="cpn10"/>
    <property type="match status" value="1"/>
</dbReference>
<dbReference type="SUPFAM" id="SSF50129">
    <property type="entry name" value="GroES-like"/>
    <property type="match status" value="1"/>
</dbReference>
<keyword evidence="2 3" id="KW-0143">Chaperone</keyword>
<comment type="caution">
    <text evidence="4">The sequence shown here is derived from an EMBL/GenBank/DDBJ whole genome shotgun (WGS) entry which is preliminary data.</text>
</comment>
<gene>
    <name evidence="4" type="ORF">A3D68_00315</name>
</gene>
<dbReference type="GO" id="GO:0051082">
    <property type="term" value="F:unfolded protein binding"/>
    <property type="evidence" value="ECO:0007669"/>
    <property type="project" value="TreeGrafter"/>
</dbReference>
<proteinExistence type="inferred from homology"/>
<dbReference type="PANTHER" id="PTHR10772">
    <property type="entry name" value="10 KDA HEAT SHOCK PROTEIN"/>
    <property type="match status" value="1"/>
</dbReference>
<dbReference type="Gene3D" id="2.30.33.40">
    <property type="entry name" value="GroES chaperonin"/>
    <property type="match status" value="1"/>
</dbReference>
<dbReference type="FunFam" id="2.30.33.40:FF:000001">
    <property type="entry name" value="10 kDa chaperonin"/>
    <property type="match status" value="1"/>
</dbReference>